<keyword evidence="2" id="KW-1185">Reference proteome</keyword>
<dbReference type="EMBL" id="JBHSDP010000011">
    <property type="protein sequence ID" value="MFC4328317.1"/>
    <property type="molecule type" value="Genomic_DNA"/>
</dbReference>
<organism evidence="1 2">
    <name type="scientific">Streptomyces andamanensis</name>
    <dbReference type="NCBI Taxonomy" id="1565035"/>
    <lineage>
        <taxon>Bacteria</taxon>
        <taxon>Bacillati</taxon>
        <taxon>Actinomycetota</taxon>
        <taxon>Actinomycetes</taxon>
        <taxon>Kitasatosporales</taxon>
        <taxon>Streptomycetaceae</taxon>
        <taxon>Streptomyces</taxon>
    </lineage>
</organism>
<name>A0ABV8TCH5_9ACTN</name>
<accession>A0ABV8TCH5</accession>
<proteinExistence type="predicted"/>
<reference evidence="2" key="1">
    <citation type="journal article" date="2019" name="Int. J. Syst. Evol. Microbiol.">
        <title>The Global Catalogue of Microorganisms (GCM) 10K type strain sequencing project: providing services to taxonomists for standard genome sequencing and annotation.</title>
        <authorList>
            <consortium name="The Broad Institute Genomics Platform"/>
            <consortium name="The Broad Institute Genome Sequencing Center for Infectious Disease"/>
            <person name="Wu L."/>
            <person name="Ma J."/>
        </authorList>
    </citation>
    <scope>NUCLEOTIDE SEQUENCE [LARGE SCALE GENOMIC DNA]</scope>
    <source>
        <strain evidence="2">PCU 347</strain>
    </source>
</reference>
<dbReference type="RefSeq" id="WP_381738488.1">
    <property type="nucleotide sequence ID" value="NZ_JBHSDP010000011.1"/>
</dbReference>
<evidence type="ECO:0000313" key="1">
    <source>
        <dbReference type="EMBL" id="MFC4328317.1"/>
    </source>
</evidence>
<comment type="caution">
    <text evidence="1">The sequence shown here is derived from an EMBL/GenBank/DDBJ whole genome shotgun (WGS) entry which is preliminary data.</text>
</comment>
<evidence type="ECO:0000313" key="2">
    <source>
        <dbReference type="Proteomes" id="UP001595824"/>
    </source>
</evidence>
<sequence>MSSDPAARPPARPAGLYATRPALVRAIQFTGTNLPEVSSFFGRDLDSVDLPGVGPSIPLATHIGTLYASPGDMLVEDEDGELSPHRYDQFDRRHTFQEAQPA</sequence>
<dbReference type="Proteomes" id="UP001595824">
    <property type="component" value="Unassembled WGS sequence"/>
</dbReference>
<gene>
    <name evidence="1" type="ORF">ACFPC0_10815</name>
</gene>
<protein>
    <submittedName>
        <fullName evidence="1">Uncharacterized protein</fullName>
    </submittedName>
</protein>